<dbReference type="GO" id="GO:0030479">
    <property type="term" value="C:actin cortical patch"/>
    <property type="evidence" value="ECO:0007669"/>
    <property type="project" value="TreeGrafter"/>
</dbReference>
<dbReference type="GO" id="GO:0006895">
    <property type="term" value="P:Golgi to endosome transport"/>
    <property type="evidence" value="ECO:0007669"/>
    <property type="project" value="TreeGrafter"/>
</dbReference>
<dbReference type="EMBL" id="KZ989214">
    <property type="protein sequence ID" value="RKP27400.1"/>
    <property type="molecule type" value="Genomic_DNA"/>
</dbReference>
<dbReference type="Gene3D" id="1.25.40.10">
    <property type="entry name" value="Tetratricopeptide repeat domain"/>
    <property type="match status" value="2"/>
</dbReference>
<evidence type="ECO:0000256" key="4">
    <source>
        <dbReference type="ARBA" id="ARBA00022737"/>
    </source>
</evidence>
<dbReference type="GO" id="GO:0071439">
    <property type="term" value="C:clathrin complex"/>
    <property type="evidence" value="ECO:0007669"/>
    <property type="project" value="TreeGrafter"/>
</dbReference>
<comment type="subcellular location">
    <subcellularLocation>
        <location evidence="1">Cytoplasmic vesicle membrane</location>
        <topology evidence="1">Peripheral membrane protein</topology>
        <orientation evidence="1">Cytoplasmic side</orientation>
    </subcellularLocation>
    <subcellularLocation>
        <location evidence="2">Membrane</location>
        <location evidence="2">Coated pit</location>
        <topology evidence="2">Peripheral membrane protein</topology>
        <orientation evidence="2">Cytoplasmic side</orientation>
    </subcellularLocation>
</comment>
<comment type="similarity">
    <text evidence="3">Belongs to the clathrin heavy chain family.</text>
</comment>
<feature type="repeat" description="CHCR" evidence="8">
    <location>
        <begin position="1"/>
        <end position="118"/>
    </location>
</feature>
<dbReference type="Proteomes" id="UP000278143">
    <property type="component" value="Unassembled WGS sequence"/>
</dbReference>
<dbReference type="PROSITE" id="PS50236">
    <property type="entry name" value="CHCR"/>
    <property type="match status" value="4"/>
</dbReference>
<dbReference type="PANTHER" id="PTHR10292:SF1">
    <property type="entry name" value="CLATHRIN HEAVY CHAIN"/>
    <property type="match status" value="1"/>
</dbReference>
<name>A0A4P9Z6U2_9FUNG</name>
<evidence type="ECO:0000256" key="6">
    <source>
        <dbReference type="ARBA" id="ARBA00023176"/>
    </source>
</evidence>
<dbReference type="AlphaFoldDB" id="A0A4P9Z6U2"/>
<keyword evidence="5" id="KW-0472">Membrane</keyword>
<dbReference type="GO" id="GO:0006898">
    <property type="term" value="P:receptor-mediated endocytosis"/>
    <property type="evidence" value="ECO:0007669"/>
    <property type="project" value="TreeGrafter"/>
</dbReference>
<dbReference type="GO" id="GO:0030659">
    <property type="term" value="C:cytoplasmic vesicle membrane"/>
    <property type="evidence" value="ECO:0007669"/>
    <property type="project" value="UniProtKB-SubCell"/>
</dbReference>
<dbReference type="Gene3D" id="1.25.40.730">
    <property type="match status" value="1"/>
</dbReference>
<evidence type="ECO:0000256" key="2">
    <source>
        <dbReference type="ARBA" id="ARBA00004277"/>
    </source>
</evidence>
<dbReference type="OrthoDB" id="2113814at2759"/>
<protein>
    <submittedName>
        <fullName evidence="9">Armadillo-type protein</fullName>
    </submittedName>
</protein>
<sequence length="605" mass="69698">LLDKIILENSAFSDNRSLQNLLILTAIKSDKSRVMDYITRLDNYDAPDVAGLAVGSGLFEEAFAIYRKHNQHASAIGVLLDNLDDLDRALEYAERCDTAEVWGKLGKAQLNANKVVEAIDSYVRADDPSNYQQVIEAADRAQIAEELIRYLLMARKKLREAAIDGELLFAYARTNRLADMEEFLAGHNLAKVQEVGERCFEHGMYEPAKLLFASISNWSRLASTLVFLGEYQAAVDAARKANGTKVWREVNAACIEKREFRLAQICGLHLVVHADELHELIQTYEQQGFVEQLIELLEAGLGLERAHMGMFTELAILYAKYKQEKIMEHLKLFSSRINIPKVIRACEDTHLWAELVFLYVHYDEYDNAALTMMRHSVDAWDHARFKDVIVKVSNLELYYKALRFYLEEQPMLINDLLTVLTPRIDHTRVVKLLEKSDNIPLIKPYLTSVQSTNNAAVNTAYNELLIEEEDYKLLRDSIDHFDNFDNIELAQRLETHELLEFRRIAAHLYKKNKRWKQSIELSKLDSLFKDAIQTAAESKDTEVAEELIRYFVDTGNRECFVAALYICYEQMRPDVVMELAWRNGLTDFAMPFMIQTMREYMSKVG</sequence>
<feature type="repeat" description="CHCR" evidence="8">
    <location>
        <begin position="417"/>
        <end position="560"/>
    </location>
</feature>
<dbReference type="GO" id="GO:0005905">
    <property type="term" value="C:clathrin-coated pit"/>
    <property type="evidence" value="ECO:0007669"/>
    <property type="project" value="UniProtKB-KW"/>
</dbReference>
<dbReference type="FunFam" id="1.25.40.10:FF:000002">
    <property type="entry name" value="Clathrin heavy chain"/>
    <property type="match status" value="1"/>
</dbReference>
<reference evidence="10" key="1">
    <citation type="journal article" date="2018" name="Nat. Microbiol.">
        <title>Leveraging single-cell genomics to expand the fungal tree of life.</title>
        <authorList>
            <person name="Ahrendt S.R."/>
            <person name="Quandt C.A."/>
            <person name="Ciobanu D."/>
            <person name="Clum A."/>
            <person name="Salamov A."/>
            <person name="Andreopoulos B."/>
            <person name="Cheng J.F."/>
            <person name="Woyke T."/>
            <person name="Pelin A."/>
            <person name="Henrissat B."/>
            <person name="Reynolds N.K."/>
            <person name="Benny G.L."/>
            <person name="Smith M.E."/>
            <person name="James T.Y."/>
            <person name="Grigoriev I.V."/>
        </authorList>
    </citation>
    <scope>NUCLEOTIDE SEQUENCE [LARGE SCALE GENOMIC DNA]</scope>
    <source>
        <strain evidence="10">Benny S71-1</strain>
    </source>
</reference>
<keyword evidence="6" id="KW-0168">Coated pit</keyword>
<dbReference type="SMART" id="SM00299">
    <property type="entry name" value="CLH"/>
    <property type="match status" value="4"/>
</dbReference>
<dbReference type="GO" id="GO:0005829">
    <property type="term" value="C:cytosol"/>
    <property type="evidence" value="ECO:0007669"/>
    <property type="project" value="GOC"/>
</dbReference>
<evidence type="ECO:0000313" key="9">
    <source>
        <dbReference type="EMBL" id="RKP27400.1"/>
    </source>
</evidence>
<dbReference type="Pfam" id="PF00637">
    <property type="entry name" value="Clathrin"/>
    <property type="match status" value="4"/>
</dbReference>
<dbReference type="GO" id="GO:0032051">
    <property type="term" value="F:clathrin light chain binding"/>
    <property type="evidence" value="ECO:0007669"/>
    <property type="project" value="TreeGrafter"/>
</dbReference>
<evidence type="ECO:0000256" key="7">
    <source>
        <dbReference type="ARBA" id="ARBA00023329"/>
    </source>
</evidence>
<dbReference type="SUPFAM" id="SSF48371">
    <property type="entry name" value="ARM repeat"/>
    <property type="match status" value="2"/>
</dbReference>
<feature type="repeat" description="CHCR" evidence="8">
    <location>
        <begin position="268"/>
        <end position="414"/>
    </location>
</feature>
<dbReference type="InterPro" id="IPR011990">
    <property type="entry name" value="TPR-like_helical_dom_sf"/>
</dbReference>
<evidence type="ECO:0000256" key="1">
    <source>
        <dbReference type="ARBA" id="ARBA00004180"/>
    </source>
</evidence>
<feature type="non-terminal residue" evidence="9">
    <location>
        <position position="1"/>
    </location>
</feature>
<evidence type="ECO:0000256" key="3">
    <source>
        <dbReference type="ARBA" id="ARBA00009535"/>
    </source>
</evidence>
<organism evidence="9 10">
    <name type="scientific">Syncephalis pseudoplumigaleata</name>
    <dbReference type="NCBI Taxonomy" id="1712513"/>
    <lineage>
        <taxon>Eukaryota</taxon>
        <taxon>Fungi</taxon>
        <taxon>Fungi incertae sedis</taxon>
        <taxon>Zoopagomycota</taxon>
        <taxon>Zoopagomycotina</taxon>
        <taxon>Zoopagomycetes</taxon>
        <taxon>Zoopagales</taxon>
        <taxon>Piptocephalidaceae</taxon>
        <taxon>Syncephalis</taxon>
    </lineage>
</organism>
<gene>
    <name evidence="9" type="ORF">SYNPS1DRAFT_12715</name>
</gene>
<accession>A0A4P9Z6U2</accession>
<dbReference type="InterPro" id="IPR055358">
    <property type="entry name" value="CHCR"/>
</dbReference>
<dbReference type="FunFam" id="1.25.40.10:FF:000001">
    <property type="entry name" value="Clathrin heavy chain"/>
    <property type="match status" value="1"/>
</dbReference>
<evidence type="ECO:0000313" key="10">
    <source>
        <dbReference type="Proteomes" id="UP000278143"/>
    </source>
</evidence>
<proteinExistence type="inferred from homology"/>
<evidence type="ECO:0000256" key="8">
    <source>
        <dbReference type="PROSITE-ProRule" id="PRU01006"/>
    </source>
</evidence>
<feature type="repeat" description="CHCR" evidence="8">
    <location>
        <begin position="122"/>
        <end position="263"/>
    </location>
</feature>
<keyword evidence="4" id="KW-0677">Repeat</keyword>
<keyword evidence="7" id="KW-0968">Cytoplasmic vesicle</keyword>
<dbReference type="PANTHER" id="PTHR10292">
    <property type="entry name" value="CLATHRIN HEAVY CHAIN RELATED"/>
    <property type="match status" value="1"/>
</dbReference>
<dbReference type="GO" id="GO:0006886">
    <property type="term" value="P:intracellular protein transport"/>
    <property type="evidence" value="ECO:0007669"/>
    <property type="project" value="UniProtKB-UniRule"/>
</dbReference>
<keyword evidence="10" id="KW-1185">Reference proteome</keyword>
<dbReference type="InterPro" id="IPR000547">
    <property type="entry name" value="Clathrin_H-chain/VPS_repeat"/>
</dbReference>
<evidence type="ECO:0000256" key="5">
    <source>
        <dbReference type="ARBA" id="ARBA00023136"/>
    </source>
</evidence>
<dbReference type="InterPro" id="IPR016024">
    <property type="entry name" value="ARM-type_fold"/>
</dbReference>